<name>A0ACC1Q8M6_9APHY</name>
<dbReference type="Proteomes" id="UP001144978">
    <property type="component" value="Unassembled WGS sequence"/>
</dbReference>
<sequence>MGRSQNKRKTSQPSTAAARVTRKPAQRPDHARGTAAAVQHAEEQLPESSSGVGVAHLDGTDASAAHPRRSKRTANANAPENQPSPVTPNDPESDVPLCAPPKKRARKEDENKVSPDKPGRAPMTQAPDVSETSMGHEGHSAQKRSLRPRQVPAHVIPRSAYEDSSGDEHVDKGDAPQRLSLRIPPLRSATRPAGDHAASSKQGTVMIPGSDSDSSSDTGPTSSSGSSDLDSDSHRKDPGDDVEDLLVQDSHRLSEIINAEPLPRGHHDSMGKSAPQQVPARLRHMLHQDIHYDDAGPRTQSTAKGKLGRRQQAFEIEKPYFRTPSGPESAAVTVVTPVRSRAQQSSRSESTNVPAREVLHVANRSRPLTADRPRTRSGAAAQQYQRATSAHLAEVDDDAESSYDDADPHSGDGRAWSAVPDPVVSAASGEILLKKQGKAVQEIIDYVNEQVKYHVSFIDGFPDTGMKGTLSKKLLRKQAKKLGYDDIAGRLAADADYANKLARVPDNRISHLRTQVKKACASQVVSQYGLRPGDGGRVQRWLDRRFYIFPGDVDKRLEKNLPYEHPIFVEVIASCFFRGSDSIASKWASRFKSSDPGRPDEVEVPQAMVALVATAVHNALMEWRSGAYRALAFHGAVFEEQYRSHLEILEGIKARSLRTYHAMMHRLFTAAWSSTDSTVRASENDPDATINVIDFDDAAPDA</sequence>
<dbReference type="EMBL" id="JANSHE010000085">
    <property type="protein sequence ID" value="KAJ3017244.1"/>
    <property type="molecule type" value="Genomic_DNA"/>
</dbReference>
<evidence type="ECO:0000313" key="1">
    <source>
        <dbReference type="EMBL" id="KAJ3017244.1"/>
    </source>
</evidence>
<evidence type="ECO:0000313" key="2">
    <source>
        <dbReference type="Proteomes" id="UP001144978"/>
    </source>
</evidence>
<accession>A0ACC1Q8M6</accession>
<reference evidence="1" key="1">
    <citation type="submission" date="2022-08" db="EMBL/GenBank/DDBJ databases">
        <title>Genome Sequence of Pycnoporus sanguineus.</title>
        <authorList>
            <person name="Buettner E."/>
        </authorList>
    </citation>
    <scope>NUCLEOTIDE SEQUENCE</scope>
    <source>
        <strain evidence="1">CG-C14</strain>
    </source>
</reference>
<comment type="caution">
    <text evidence="1">The sequence shown here is derived from an EMBL/GenBank/DDBJ whole genome shotgun (WGS) entry which is preliminary data.</text>
</comment>
<keyword evidence="2" id="KW-1185">Reference proteome</keyword>
<organism evidence="1 2">
    <name type="scientific">Trametes sanguinea</name>
    <dbReference type="NCBI Taxonomy" id="158606"/>
    <lineage>
        <taxon>Eukaryota</taxon>
        <taxon>Fungi</taxon>
        <taxon>Dikarya</taxon>
        <taxon>Basidiomycota</taxon>
        <taxon>Agaricomycotina</taxon>
        <taxon>Agaricomycetes</taxon>
        <taxon>Polyporales</taxon>
        <taxon>Polyporaceae</taxon>
        <taxon>Trametes</taxon>
    </lineage>
</organism>
<gene>
    <name evidence="1" type="ORF">NUW54_g632</name>
</gene>
<protein>
    <submittedName>
        <fullName evidence="1">Uncharacterized protein</fullName>
    </submittedName>
</protein>
<proteinExistence type="predicted"/>